<dbReference type="OrthoDB" id="1121756at2"/>
<gene>
    <name evidence="3" type="ORF">HYN48_06975</name>
</gene>
<evidence type="ECO:0000256" key="1">
    <source>
        <dbReference type="SAM" id="SignalP"/>
    </source>
</evidence>
<feature type="chain" id="PRO_5015440728" description="Lipocalin-like domain-containing protein" evidence="1">
    <location>
        <begin position="22"/>
        <end position="158"/>
    </location>
</feature>
<organism evidence="3 4">
    <name type="scientific">Flavobacterium magnum</name>
    <dbReference type="NCBI Taxonomy" id="2162713"/>
    <lineage>
        <taxon>Bacteria</taxon>
        <taxon>Pseudomonadati</taxon>
        <taxon>Bacteroidota</taxon>
        <taxon>Flavobacteriia</taxon>
        <taxon>Flavobacteriales</taxon>
        <taxon>Flavobacteriaceae</taxon>
        <taxon>Flavobacterium</taxon>
    </lineage>
</organism>
<evidence type="ECO:0000313" key="4">
    <source>
        <dbReference type="Proteomes" id="UP000244193"/>
    </source>
</evidence>
<sequence length="158" mass="17434">MKKIALLFVLAVSLASCKSTSATNTKTDTRAQVAIKGNWVLSSVTYPGSEYIRVLSFQIADSKCFEGSTWKFVSNNNKGDMAITDSNCPSFSSPFTWFVNKDGQFVLKLLNAGEKAKKVRDGYVLTLANQTETSFQLLDKIDVGGKMTNVTYQFNKTN</sequence>
<proteinExistence type="predicted"/>
<feature type="signal peptide" evidence="1">
    <location>
        <begin position="1"/>
        <end position="21"/>
    </location>
</feature>
<dbReference type="AlphaFoldDB" id="A0A2S0REX9"/>
<dbReference type="Pfam" id="PF13648">
    <property type="entry name" value="Lipocalin_4"/>
    <property type="match status" value="1"/>
</dbReference>
<dbReference type="Proteomes" id="UP000244193">
    <property type="component" value="Chromosome"/>
</dbReference>
<dbReference type="InterPro" id="IPR024311">
    <property type="entry name" value="Lipocalin-like"/>
</dbReference>
<protein>
    <recommendedName>
        <fullName evidence="2">Lipocalin-like domain-containing protein</fullName>
    </recommendedName>
</protein>
<accession>A0A2S0REX9</accession>
<dbReference type="PROSITE" id="PS51257">
    <property type="entry name" value="PROKAR_LIPOPROTEIN"/>
    <property type="match status" value="1"/>
</dbReference>
<reference evidence="3 4" key="1">
    <citation type="submission" date="2018-04" db="EMBL/GenBank/DDBJ databases">
        <title>Genome sequencing of Flavobacterium sp. HYN0048.</title>
        <authorList>
            <person name="Yi H."/>
            <person name="Baek C."/>
        </authorList>
    </citation>
    <scope>NUCLEOTIDE SEQUENCE [LARGE SCALE GENOMIC DNA]</scope>
    <source>
        <strain evidence="3 4">HYN0048</strain>
    </source>
</reference>
<evidence type="ECO:0000259" key="2">
    <source>
        <dbReference type="Pfam" id="PF13648"/>
    </source>
</evidence>
<name>A0A2S0REX9_9FLAO</name>
<dbReference type="RefSeq" id="WP_108370424.1">
    <property type="nucleotide sequence ID" value="NZ_CP028811.1"/>
</dbReference>
<keyword evidence="4" id="KW-1185">Reference proteome</keyword>
<keyword evidence="1" id="KW-0732">Signal</keyword>
<evidence type="ECO:0000313" key="3">
    <source>
        <dbReference type="EMBL" id="AWA29840.1"/>
    </source>
</evidence>
<feature type="domain" description="Lipocalin-like" evidence="2">
    <location>
        <begin position="35"/>
        <end position="112"/>
    </location>
</feature>
<dbReference type="KEGG" id="fmg:HYN48_06975"/>
<dbReference type="EMBL" id="CP028811">
    <property type="protein sequence ID" value="AWA29840.1"/>
    <property type="molecule type" value="Genomic_DNA"/>
</dbReference>